<reference evidence="2" key="1">
    <citation type="submission" date="2025-08" db="UniProtKB">
        <authorList>
            <consortium name="RefSeq"/>
        </authorList>
    </citation>
    <scope>IDENTIFICATION</scope>
</reference>
<dbReference type="PANTHER" id="PTHR34072:SF57">
    <property type="entry name" value="RNA-DIRECTED DNA POLYMERASE"/>
    <property type="match status" value="1"/>
</dbReference>
<proteinExistence type="predicted"/>
<sequence length="162" mass="18533">MDGPNSSSTEEGGMIVVRNEKNELILTRTVTGWHVRIDYRGLNDATQKDHFPLPFIDQMLERNILALHAAIFDDLLKDTMEVFMDDFSDSIVLRHKISRVGMKVDKAKIEVIEKLPPPINVKGDSSFNFGNDYLMAFNLLKENLVQALILTLPDWNKPFELM</sequence>
<name>A0AB40B5S9_DIOCR</name>
<dbReference type="PANTHER" id="PTHR34072">
    <property type="entry name" value="ENZYMATIC POLYPROTEIN-RELATED"/>
    <property type="match status" value="1"/>
</dbReference>
<keyword evidence="1" id="KW-1185">Reference proteome</keyword>
<organism evidence="1 2">
    <name type="scientific">Dioscorea cayennensis subsp. rotundata</name>
    <name type="common">White Guinea yam</name>
    <name type="synonym">Dioscorea rotundata</name>
    <dbReference type="NCBI Taxonomy" id="55577"/>
    <lineage>
        <taxon>Eukaryota</taxon>
        <taxon>Viridiplantae</taxon>
        <taxon>Streptophyta</taxon>
        <taxon>Embryophyta</taxon>
        <taxon>Tracheophyta</taxon>
        <taxon>Spermatophyta</taxon>
        <taxon>Magnoliopsida</taxon>
        <taxon>Liliopsida</taxon>
        <taxon>Dioscoreales</taxon>
        <taxon>Dioscoreaceae</taxon>
        <taxon>Dioscorea</taxon>
    </lineage>
</organism>
<dbReference type="AlphaFoldDB" id="A0AB40B5S9"/>
<evidence type="ECO:0000313" key="1">
    <source>
        <dbReference type="Proteomes" id="UP001515500"/>
    </source>
</evidence>
<protein>
    <submittedName>
        <fullName evidence="2">Uncharacterized protein LOC120258724</fullName>
    </submittedName>
</protein>
<dbReference type="GeneID" id="120258724"/>
<dbReference type="SUPFAM" id="SSF56672">
    <property type="entry name" value="DNA/RNA polymerases"/>
    <property type="match status" value="1"/>
</dbReference>
<evidence type="ECO:0000313" key="2">
    <source>
        <dbReference type="RefSeq" id="XP_039122099.1"/>
    </source>
</evidence>
<dbReference type="InterPro" id="IPR043502">
    <property type="entry name" value="DNA/RNA_pol_sf"/>
</dbReference>
<dbReference type="Gene3D" id="3.10.10.10">
    <property type="entry name" value="HIV Type 1 Reverse Transcriptase, subunit A, domain 1"/>
    <property type="match status" value="1"/>
</dbReference>
<dbReference type="RefSeq" id="XP_039122099.1">
    <property type="nucleotide sequence ID" value="XM_039266165.1"/>
</dbReference>
<dbReference type="Proteomes" id="UP001515500">
    <property type="component" value="Chromosome 4"/>
</dbReference>
<accession>A0AB40B5S9</accession>
<gene>
    <name evidence="2" type="primary">LOC120258724</name>
</gene>